<sequence>MLETNVNATKNVRTVREDDSSLKKVLNIIGLFIFGGMALTSVTNAMPPDYMIEYFLFIAGSALIYYFLVNIYFLGQTWRKVFYGVISLLGVGSLIMAFYLVNHSSH</sequence>
<comment type="caution">
    <text evidence="2">The sequence shown here is derived from an EMBL/GenBank/DDBJ whole genome shotgun (WGS) entry which is preliminary data.</text>
</comment>
<dbReference type="Proteomes" id="UP000761411">
    <property type="component" value="Unassembled WGS sequence"/>
</dbReference>
<accession>A0A944CNR4</accession>
<evidence type="ECO:0000256" key="1">
    <source>
        <dbReference type="SAM" id="Phobius"/>
    </source>
</evidence>
<feature type="transmembrane region" description="Helical" evidence="1">
    <location>
        <begin position="81"/>
        <end position="101"/>
    </location>
</feature>
<protein>
    <submittedName>
        <fullName evidence="2">Uncharacterized protein</fullName>
    </submittedName>
</protein>
<organism evidence="2 3">
    <name type="scientific">Mesobacillus boroniphilus</name>
    <dbReference type="NCBI Taxonomy" id="308892"/>
    <lineage>
        <taxon>Bacteria</taxon>
        <taxon>Bacillati</taxon>
        <taxon>Bacillota</taxon>
        <taxon>Bacilli</taxon>
        <taxon>Bacillales</taxon>
        <taxon>Bacillaceae</taxon>
        <taxon>Mesobacillus</taxon>
    </lineage>
</organism>
<proteinExistence type="predicted"/>
<keyword evidence="1" id="KW-1133">Transmembrane helix</keyword>
<reference evidence="2 3" key="1">
    <citation type="journal article" date="2021" name="Microorganisms">
        <title>Bacterial Dimethylsulfoniopropionate Biosynthesis in the East China Sea.</title>
        <authorList>
            <person name="Liu J."/>
            <person name="Zhang Y."/>
            <person name="Liu J."/>
            <person name="Zhong H."/>
            <person name="Williams B.T."/>
            <person name="Zheng Y."/>
            <person name="Curson A.R.J."/>
            <person name="Sun C."/>
            <person name="Sun H."/>
            <person name="Song D."/>
            <person name="Wagner Mackenzie B."/>
            <person name="Bermejo Martinez A."/>
            <person name="Todd J.D."/>
            <person name="Zhang X.H."/>
        </authorList>
    </citation>
    <scope>NUCLEOTIDE SEQUENCE [LARGE SCALE GENOMIC DNA]</scope>
    <source>
        <strain evidence="2 3">ESS08</strain>
    </source>
</reference>
<keyword evidence="1" id="KW-0472">Membrane</keyword>
<feature type="transmembrane region" description="Helical" evidence="1">
    <location>
        <begin position="25"/>
        <end position="42"/>
    </location>
</feature>
<feature type="transmembrane region" description="Helical" evidence="1">
    <location>
        <begin position="54"/>
        <end position="74"/>
    </location>
</feature>
<dbReference type="RefSeq" id="WP_213371572.1">
    <property type="nucleotide sequence ID" value="NZ_QTKX01000003.1"/>
</dbReference>
<keyword evidence="1" id="KW-0812">Transmembrane</keyword>
<gene>
    <name evidence="2" type="ORF">DYI25_18110</name>
</gene>
<dbReference type="AlphaFoldDB" id="A0A944CNR4"/>
<evidence type="ECO:0000313" key="3">
    <source>
        <dbReference type="Proteomes" id="UP000761411"/>
    </source>
</evidence>
<keyword evidence="3" id="KW-1185">Reference proteome</keyword>
<dbReference type="EMBL" id="QTKX01000003">
    <property type="protein sequence ID" value="MBS8266340.1"/>
    <property type="molecule type" value="Genomic_DNA"/>
</dbReference>
<name>A0A944CNR4_9BACI</name>
<evidence type="ECO:0000313" key="2">
    <source>
        <dbReference type="EMBL" id="MBS8266340.1"/>
    </source>
</evidence>